<keyword evidence="8" id="KW-0653">Protein transport</keyword>
<dbReference type="PANTHER" id="PTHR34982:SF1">
    <property type="entry name" value="FLAGELLAR ASSEMBLY PROTEIN FLIH"/>
    <property type="match status" value="1"/>
</dbReference>
<keyword evidence="6" id="KW-0963">Cytoplasm</keyword>
<dbReference type="GO" id="GO:0005829">
    <property type="term" value="C:cytosol"/>
    <property type="evidence" value="ECO:0007669"/>
    <property type="project" value="TreeGrafter"/>
</dbReference>
<dbReference type="InterPro" id="IPR051472">
    <property type="entry name" value="T3SS_Stator/FliH"/>
</dbReference>
<keyword evidence="9" id="KW-1006">Bacterial flagellum protein export</keyword>
<evidence type="ECO:0000256" key="6">
    <source>
        <dbReference type="ARBA" id="ARBA00022490"/>
    </source>
</evidence>
<dbReference type="GO" id="GO:0071973">
    <property type="term" value="P:bacterial-type flagellum-dependent cell motility"/>
    <property type="evidence" value="ECO:0007669"/>
    <property type="project" value="InterPro"/>
</dbReference>
<keyword evidence="11" id="KW-0966">Cell projection</keyword>
<keyword evidence="5" id="KW-0813">Transport</keyword>
<organism evidence="11 12">
    <name type="scientific">Roseateles depolymerans</name>
    <dbReference type="NCBI Taxonomy" id="76731"/>
    <lineage>
        <taxon>Bacteria</taxon>
        <taxon>Pseudomonadati</taxon>
        <taxon>Pseudomonadota</taxon>
        <taxon>Betaproteobacteria</taxon>
        <taxon>Burkholderiales</taxon>
        <taxon>Sphaerotilaceae</taxon>
        <taxon>Roseateles</taxon>
    </lineage>
</organism>
<sequence>MKTLRPHRFPPLAQIGSRGPDAQAGLSGAELQASLAQGFQEGLARGYEEGYASGLQSGQEQARSSAEMAGHAKGLAAGREDAKALLASPLAAVDTLLTHLCQLQKDYQSAVRREVVELVERVARQVIRAELTLRPAQLLALVDETLSAMSPTREGVVVFLNPEDRERLLELAPERVQGWTLHADSALEPGECRVVAGGREADAGCRQRLSAVMTQVRGQLMPEGVESDDAEGETLMQPLEDQP</sequence>
<evidence type="ECO:0000256" key="1">
    <source>
        <dbReference type="ARBA" id="ARBA00003041"/>
    </source>
</evidence>
<dbReference type="PANTHER" id="PTHR34982">
    <property type="entry name" value="YOP PROTEINS TRANSLOCATION PROTEIN L"/>
    <property type="match status" value="1"/>
</dbReference>
<comment type="subcellular location">
    <subcellularLocation>
        <location evidence="2">Cytoplasm</location>
    </subcellularLocation>
</comment>
<dbReference type="NCBIfam" id="NF009925">
    <property type="entry name" value="PRK13386.1"/>
    <property type="match status" value="1"/>
</dbReference>
<dbReference type="PATRIC" id="fig|76731.3.peg.3616"/>
<evidence type="ECO:0000313" key="11">
    <source>
        <dbReference type="EMBL" id="ALV07986.1"/>
    </source>
</evidence>
<evidence type="ECO:0000256" key="4">
    <source>
        <dbReference type="ARBA" id="ARBA00016507"/>
    </source>
</evidence>
<evidence type="ECO:0000256" key="3">
    <source>
        <dbReference type="ARBA" id="ARBA00006602"/>
    </source>
</evidence>
<dbReference type="EMBL" id="CP013729">
    <property type="protein sequence ID" value="ALV07986.1"/>
    <property type="molecule type" value="Genomic_DNA"/>
</dbReference>
<name>A0A0U3LNG5_9BURK</name>
<evidence type="ECO:0000256" key="9">
    <source>
        <dbReference type="ARBA" id="ARBA00023225"/>
    </source>
</evidence>
<dbReference type="Proteomes" id="UP000060699">
    <property type="component" value="Chromosome"/>
</dbReference>
<dbReference type="GO" id="GO:0003774">
    <property type="term" value="F:cytoskeletal motor activity"/>
    <property type="evidence" value="ECO:0007669"/>
    <property type="project" value="InterPro"/>
</dbReference>
<dbReference type="InterPro" id="IPR000563">
    <property type="entry name" value="Flag_FliH"/>
</dbReference>
<dbReference type="GO" id="GO:0009288">
    <property type="term" value="C:bacterial-type flagellum"/>
    <property type="evidence" value="ECO:0007669"/>
    <property type="project" value="InterPro"/>
</dbReference>
<dbReference type="PRINTS" id="PR01003">
    <property type="entry name" value="FLGFLIH"/>
</dbReference>
<comment type="similarity">
    <text evidence="3">Belongs to the FliH family.</text>
</comment>
<dbReference type="STRING" id="76731.RD2015_3529"/>
<evidence type="ECO:0000256" key="5">
    <source>
        <dbReference type="ARBA" id="ARBA00022448"/>
    </source>
</evidence>
<feature type="domain" description="Flagellar assembly protein FliH/Type III secretion system HrpE" evidence="10">
    <location>
        <begin position="95"/>
        <end position="210"/>
    </location>
</feature>
<keyword evidence="7" id="KW-1005">Bacterial flagellum biogenesis</keyword>
<dbReference type="GO" id="GO:0015031">
    <property type="term" value="P:protein transport"/>
    <property type="evidence" value="ECO:0007669"/>
    <property type="project" value="UniProtKB-KW"/>
</dbReference>
<dbReference type="KEGG" id="rdp:RD2015_3529"/>
<accession>A0A0U3LNG5</accession>
<evidence type="ECO:0000256" key="7">
    <source>
        <dbReference type="ARBA" id="ARBA00022795"/>
    </source>
</evidence>
<dbReference type="Pfam" id="PF02108">
    <property type="entry name" value="FliH"/>
    <property type="match status" value="1"/>
</dbReference>
<keyword evidence="11" id="KW-0282">Flagellum</keyword>
<evidence type="ECO:0000256" key="8">
    <source>
        <dbReference type="ARBA" id="ARBA00022927"/>
    </source>
</evidence>
<dbReference type="GO" id="GO:0044781">
    <property type="term" value="P:bacterial-type flagellum organization"/>
    <property type="evidence" value="ECO:0007669"/>
    <property type="project" value="UniProtKB-KW"/>
</dbReference>
<gene>
    <name evidence="11" type="ORF">RD2015_3529</name>
</gene>
<evidence type="ECO:0000313" key="12">
    <source>
        <dbReference type="Proteomes" id="UP000060699"/>
    </source>
</evidence>
<dbReference type="AlphaFoldDB" id="A0A0U3LNG5"/>
<dbReference type="RefSeq" id="WP_083525748.1">
    <property type="nucleotide sequence ID" value="NZ_CP013729.1"/>
</dbReference>
<protein>
    <recommendedName>
        <fullName evidence="4">Flagellar assembly protein FliH</fullName>
    </recommendedName>
</protein>
<dbReference type="InterPro" id="IPR018035">
    <property type="entry name" value="Flagellar_FliH/T3SS_HrpE"/>
</dbReference>
<evidence type="ECO:0000256" key="2">
    <source>
        <dbReference type="ARBA" id="ARBA00004496"/>
    </source>
</evidence>
<reference evidence="11 12" key="1">
    <citation type="submission" date="2015-12" db="EMBL/GenBank/DDBJ databases">
        <title>Complete genome of Roseateles depolymerans KCTC 42856.</title>
        <authorList>
            <person name="Kim K.M."/>
        </authorList>
    </citation>
    <scope>NUCLEOTIDE SEQUENCE [LARGE SCALE GENOMIC DNA]</scope>
    <source>
        <strain evidence="11 12">KCTC 42856</strain>
    </source>
</reference>
<keyword evidence="11" id="KW-0969">Cilium</keyword>
<proteinExistence type="inferred from homology"/>
<comment type="function">
    <text evidence="1">Needed for flagellar regrowth and assembly.</text>
</comment>
<dbReference type="OrthoDB" id="6397640at2"/>
<keyword evidence="12" id="KW-1185">Reference proteome</keyword>
<evidence type="ECO:0000259" key="10">
    <source>
        <dbReference type="Pfam" id="PF02108"/>
    </source>
</evidence>